<keyword evidence="2" id="KW-0802">TPR repeat</keyword>
<evidence type="ECO:0000256" key="1">
    <source>
        <dbReference type="ARBA" id="ARBA00022679"/>
    </source>
</evidence>
<name>A0ABQ6M0K3_9GAMM</name>
<dbReference type="InterPro" id="IPR011990">
    <property type="entry name" value="TPR-like_helical_dom_sf"/>
</dbReference>
<dbReference type="SMART" id="SM00028">
    <property type="entry name" value="TPR"/>
    <property type="match status" value="4"/>
</dbReference>
<proteinExistence type="predicted"/>
<dbReference type="SUPFAM" id="SSF52540">
    <property type="entry name" value="P-loop containing nucleoside triphosphate hydrolases"/>
    <property type="match status" value="1"/>
</dbReference>
<dbReference type="PROSITE" id="PS50005">
    <property type="entry name" value="TPR"/>
    <property type="match status" value="1"/>
</dbReference>
<feature type="repeat" description="TPR" evidence="2">
    <location>
        <begin position="11"/>
        <end position="44"/>
    </location>
</feature>
<dbReference type="PANTHER" id="PTHR12788">
    <property type="entry name" value="PROTEIN-TYROSINE SULFOTRANSFERASE 2"/>
    <property type="match status" value="1"/>
</dbReference>
<dbReference type="InterPro" id="IPR027417">
    <property type="entry name" value="P-loop_NTPase"/>
</dbReference>
<evidence type="ECO:0000313" key="4">
    <source>
        <dbReference type="Proteomes" id="UP001224392"/>
    </source>
</evidence>
<dbReference type="Gene3D" id="1.25.40.10">
    <property type="entry name" value="Tetratricopeptide repeat domain"/>
    <property type="match status" value="2"/>
</dbReference>
<dbReference type="EMBL" id="BSYJ01000004">
    <property type="protein sequence ID" value="GMG87817.1"/>
    <property type="molecule type" value="Genomic_DNA"/>
</dbReference>
<dbReference type="Pfam" id="PF13469">
    <property type="entry name" value="Sulfotransfer_3"/>
    <property type="match status" value="1"/>
</dbReference>
<accession>A0ABQ6M0K3</accession>
<protein>
    <submittedName>
        <fullName evidence="3">Tetratricopeptide repeat-containing sulfotransferase family protein</fullName>
    </submittedName>
</protein>
<keyword evidence="4" id="KW-1185">Reference proteome</keyword>
<organism evidence="3 4">
    <name type="scientific">Biformimicrobium ophioploci</name>
    <dbReference type="NCBI Taxonomy" id="3036711"/>
    <lineage>
        <taxon>Bacteria</taxon>
        <taxon>Pseudomonadati</taxon>
        <taxon>Pseudomonadota</taxon>
        <taxon>Gammaproteobacteria</taxon>
        <taxon>Cellvibrionales</taxon>
        <taxon>Microbulbiferaceae</taxon>
        <taxon>Biformimicrobium</taxon>
    </lineage>
</organism>
<dbReference type="Pfam" id="PF14559">
    <property type="entry name" value="TPR_19"/>
    <property type="match status" value="1"/>
</dbReference>
<keyword evidence="1" id="KW-0808">Transferase</keyword>
<evidence type="ECO:0000313" key="3">
    <source>
        <dbReference type="EMBL" id="GMG87817.1"/>
    </source>
</evidence>
<dbReference type="Gene3D" id="3.40.50.300">
    <property type="entry name" value="P-loop containing nucleotide triphosphate hydrolases"/>
    <property type="match status" value="1"/>
</dbReference>
<dbReference type="SUPFAM" id="SSF48452">
    <property type="entry name" value="TPR-like"/>
    <property type="match status" value="1"/>
</dbReference>
<dbReference type="InterPro" id="IPR019734">
    <property type="entry name" value="TPR_rpt"/>
</dbReference>
<evidence type="ECO:0000256" key="2">
    <source>
        <dbReference type="PROSITE-ProRule" id="PRU00339"/>
    </source>
</evidence>
<reference evidence="3 4" key="1">
    <citation type="submission" date="2023-04" db="EMBL/GenBank/DDBJ databases">
        <title>Marinobulbifer ophiurae gen. nov., sp. Nov., isolate from tissue of brittle star Ophioplocus japonicus.</title>
        <authorList>
            <person name="Kawano K."/>
            <person name="Sawayama S."/>
            <person name="Nakagawa S."/>
        </authorList>
    </citation>
    <scope>NUCLEOTIDE SEQUENCE [LARGE SCALE GENOMIC DNA]</scope>
    <source>
        <strain evidence="3 4">NKW57</strain>
    </source>
</reference>
<comment type="caution">
    <text evidence="3">The sequence shown here is derived from an EMBL/GenBank/DDBJ whole genome shotgun (WGS) entry which is preliminary data.</text>
</comment>
<dbReference type="Proteomes" id="UP001224392">
    <property type="component" value="Unassembled WGS sequence"/>
</dbReference>
<dbReference type="PANTHER" id="PTHR12788:SF10">
    <property type="entry name" value="PROTEIN-TYROSINE SULFOTRANSFERASE"/>
    <property type="match status" value="1"/>
</dbReference>
<gene>
    <name evidence="3" type="ORF">MNKW57_21380</name>
</gene>
<dbReference type="Pfam" id="PF13181">
    <property type="entry name" value="TPR_8"/>
    <property type="match status" value="1"/>
</dbReference>
<sequence>MQLTGAFPGYVNGWLMLCRIHLRAGNSDSAVEAAKRALDLDPEHAGLKIHYCETLTALQRLSEARAWVAPLLDKSFADPYLHDRLGRQLAILDMHRQALAQYKKAISLNGREPGFFYNLATAQRFLGEIESAEASLDCALEVNPLDSEAQAMRSSLRKQSAQDNHVAELKSLLANPKLAPQGVTQICYGLAKELEDLGEYQAAFSYLKQGADNRRQHMRYDVRNDLQTMGQIASIFSKATNPAHGCQSAEPVFILGMPRTGTTLAERILASHSRVTAAGELSNFGAEMTRLVHETSGGRVKTKAALIEASAQLNFKKLGEAYIESTRPVSGQTAHFIDKLPFNYLYIGLIRAALPNAKIINLVRNPMDTCFSVYKQLFRDAYPFSYNLDELAEYYISYRRLMKHWRQVFPAAIYELHYEKLTENPSGETERLLDYMGLEWEEQCLEFYKNEEASTTASASQVRKPVYSSSVGKWKHYETQLAPLAERLQAAGIAID</sequence>
<dbReference type="InterPro" id="IPR026634">
    <property type="entry name" value="TPST-like"/>
</dbReference>